<dbReference type="InterPro" id="IPR014710">
    <property type="entry name" value="RmlC-like_jellyroll"/>
</dbReference>
<comment type="caution">
    <text evidence="3">The sequence shown here is derived from an EMBL/GenBank/DDBJ whole genome shotgun (WGS) entry which is preliminary data.</text>
</comment>
<dbReference type="SUPFAM" id="SSF51182">
    <property type="entry name" value="RmlC-like cupins"/>
    <property type="match status" value="1"/>
</dbReference>
<dbReference type="SUPFAM" id="SSF47413">
    <property type="entry name" value="lambda repressor-like DNA-binding domains"/>
    <property type="match status" value="1"/>
</dbReference>
<dbReference type="Gene3D" id="2.60.120.10">
    <property type="entry name" value="Jelly Rolls"/>
    <property type="match status" value="1"/>
</dbReference>
<keyword evidence="1" id="KW-0238">DNA-binding</keyword>
<dbReference type="InterPro" id="IPR050807">
    <property type="entry name" value="TransReg_Diox_bact_type"/>
</dbReference>
<dbReference type="SMART" id="SM00530">
    <property type="entry name" value="HTH_XRE"/>
    <property type="match status" value="1"/>
</dbReference>
<gene>
    <name evidence="3" type="ORF">LZA78_06375</name>
</gene>
<dbReference type="InterPro" id="IPR013096">
    <property type="entry name" value="Cupin_2"/>
</dbReference>
<reference evidence="3 4" key="1">
    <citation type="submission" date="2021-12" db="EMBL/GenBank/DDBJ databases">
        <title>Sinirhodobacter sp. WL0062 is a bacterium isolated from seawater.</title>
        <authorList>
            <person name="Wang L."/>
            <person name="He W."/>
            <person name="Zhang D.-F."/>
        </authorList>
    </citation>
    <scope>NUCLEOTIDE SEQUENCE [LARGE SCALE GENOMIC DNA]</scope>
    <source>
        <strain evidence="3 4">WL0062</strain>
    </source>
</reference>
<evidence type="ECO:0000259" key="2">
    <source>
        <dbReference type="PROSITE" id="PS50943"/>
    </source>
</evidence>
<dbReference type="Pfam" id="PF01381">
    <property type="entry name" value="HTH_3"/>
    <property type="match status" value="1"/>
</dbReference>
<feature type="domain" description="HTH cro/C1-type" evidence="2">
    <location>
        <begin position="20"/>
        <end position="74"/>
    </location>
</feature>
<evidence type="ECO:0000313" key="3">
    <source>
        <dbReference type="EMBL" id="MCE5973101.1"/>
    </source>
</evidence>
<dbReference type="Proteomes" id="UP001521181">
    <property type="component" value="Unassembled WGS sequence"/>
</dbReference>
<protein>
    <submittedName>
        <fullName evidence="3">Cupin domain-containing protein</fullName>
    </submittedName>
</protein>
<dbReference type="CDD" id="cd00093">
    <property type="entry name" value="HTH_XRE"/>
    <property type="match status" value="1"/>
</dbReference>
<dbReference type="InterPro" id="IPR011051">
    <property type="entry name" value="RmlC_Cupin_sf"/>
</dbReference>
<accession>A0ABS8YWH4</accession>
<dbReference type="PROSITE" id="PS50943">
    <property type="entry name" value="HTH_CROC1"/>
    <property type="match status" value="1"/>
</dbReference>
<name>A0ABS8YWH4_9RHOB</name>
<dbReference type="Gene3D" id="1.10.260.40">
    <property type="entry name" value="lambda repressor-like DNA-binding domains"/>
    <property type="match status" value="1"/>
</dbReference>
<dbReference type="Pfam" id="PF07883">
    <property type="entry name" value="Cupin_2"/>
    <property type="match status" value="1"/>
</dbReference>
<sequence length="197" mass="21804">MAEKGDDQKMTDAMQIAARVRHARILKGLRMKDLAERVGYNESMISKIEAGKVTPSLVMLNRIVTALDRDLASFFGLDIDMHRMVLTAKERTVVEGDALRGGKGVSYERMVPLAAGNLLEANVHVVQPGGEKVDNITHQGEATGYVIEGQIELTIDGEVYHMQAGDSFFFKAHLPNSYRNTGDQVARVIWVNTPQIH</sequence>
<evidence type="ECO:0000256" key="1">
    <source>
        <dbReference type="ARBA" id="ARBA00023125"/>
    </source>
</evidence>
<dbReference type="InterPro" id="IPR001387">
    <property type="entry name" value="Cro/C1-type_HTH"/>
</dbReference>
<dbReference type="EMBL" id="JAJUOS010000003">
    <property type="protein sequence ID" value="MCE5973101.1"/>
    <property type="molecule type" value="Genomic_DNA"/>
</dbReference>
<dbReference type="CDD" id="cd02209">
    <property type="entry name" value="cupin_XRE_C"/>
    <property type="match status" value="1"/>
</dbReference>
<organism evidence="3 4">
    <name type="scientific">Rhodobacter flavimaris</name>
    <dbReference type="NCBI Taxonomy" id="2907145"/>
    <lineage>
        <taxon>Bacteria</taxon>
        <taxon>Pseudomonadati</taxon>
        <taxon>Pseudomonadota</taxon>
        <taxon>Alphaproteobacteria</taxon>
        <taxon>Rhodobacterales</taxon>
        <taxon>Rhodobacter group</taxon>
        <taxon>Rhodobacter</taxon>
    </lineage>
</organism>
<dbReference type="PANTHER" id="PTHR46797:SF2">
    <property type="entry name" value="TRANSCRIPTIONAL REGULATOR"/>
    <property type="match status" value="1"/>
</dbReference>
<keyword evidence="4" id="KW-1185">Reference proteome</keyword>
<dbReference type="PANTHER" id="PTHR46797">
    <property type="entry name" value="HTH-TYPE TRANSCRIPTIONAL REGULATOR"/>
    <property type="match status" value="1"/>
</dbReference>
<evidence type="ECO:0000313" key="4">
    <source>
        <dbReference type="Proteomes" id="UP001521181"/>
    </source>
</evidence>
<proteinExistence type="predicted"/>
<dbReference type="InterPro" id="IPR010982">
    <property type="entry name" value="Lambda_DNA-bd_dom_sf"/>
</dbReference>
<dbReference type="RefSeq" id="WP_233676095.1">
    <property type="nucleotide sequence ID" value="NZ_JAJUOS010000003.1"/>
</dbReference>